<proteinExistence type="predicted"/>
<keyword evidence="2" id="KW-1185">Reference proteome</keyword>
<accession>A0ACC2SX71</accession>
<comment type="caution">
    <text evidence="1">The sequence shown here is derived from an EMBL/GenBank/DDBJ whole genome shotgun (WGS) entry which is preliminary data.</text>
</comment>
<gene>
    <name evidence="1" type="ORF">DSO57_1004987</name>
</gene>
<evidence type="ECO:0000313" key="1">
    <source>
        <dbReference type="EMBL" id="KAJ9066905.1"/>
    </source>
</evidence>
<organism evidence="1 2">
    <name type="scientific">Entomophthora muscae</name>
    <dbReference type="NCBI Taxonomy" id="34485"/>
    <lineage>
        <taxon>Eukaryota</taxon>
        <taxon>Fungi</taxon>
        <taxon>Fungi incertae sedis</taxon>
        <taxon>Zoopagomycota</taxon>
        <taxon>Entomophthoromycotina</taxon>
        <taxon>Entomophthoromycetes</taxon>
        <taxon>Entomophthorales</taxon>
        <taxon>Entomophthoraceae</taxon>
        <taxon>Entomophthora</taxon>
    </lineage>
</organism>
<dbReference type="EMBL" id="QTSX02004273">
    <property type="protein sequence ID" value="KAJ9066905.1"/>
    <property type="molecule type" value="Genomic_DNA"/>
</dbReference>
<evidence type="ECO:0000313" key="2">
    <source>
        <dbReference type="Proteomes" id="UP001165960"/>
    </source>
</evidence>
<reference evidence="1" key="1">
    <citation type="submission" date="2022-04" db="EMBL/GenBank/DDBJ databases">
        <title>Genome of the entomopathogenic fungus Entomophthora muscae.</title>
        <authorList>
            <person name="Elya C."/>
            <person name="Lovett B.R."/>
            <person name="Lee E."/>
            <person name="Macias A.M."/>
            <person name="Hajek A.E."/>
            <person name="De Bivort B.L."/>
            <person name="Kasson M.T."/>
            <person name="De Fine Licht H.H."/>
            <person name="Stajich J.E."/>
        </authorList>
    </citation>
    <scope>NUCLEOTIDE SEQUENCE</scope>
    <source>
        <strain evidence="1">Berkeley</strain>
    </source>
</reference>
<protein>
    <submittedName>
        <fullName evidence="1">Uncharacterized protein</fullName>
    </submittedName>
</protein>
<name>A0ACC2SX71_9FUNG</name>
<dbReference type="Proteomes" id="UP001165960">
    <property type="component" value="Unassembled WGS sequence"/>
</dbReference>
<sequence length="686" mass="76763">MHLRYLQFIRAHIKIKLPNSPLINQLRGVKNIYTSALSIEVLHQKLERIKALKEPLSIGSQKNSFRTNCSKMQISLNPNGILVLESIASEDQDKVALYKLLLSDFHPFVTSRLQASHFVRERFITINGITTEMPHHILEKGDKVLASFGWRELFKSRIEKFYEAAEPTAFDTLSPSNHHAPAEDCNHLVGSKQGRILVTWKPPGVSPLHVRESVFYRECLERDFDSAQEVLDLFLDYFSNNPCGIKGTDLLYNVEKTIGGLCVVLVSQDGRMAKMINSSKVVRCYHAMCHGRLTEEVQNQLEGQGVKVDQESLRCNEGAICSSSDLLTEFRFSTTALSCGTQIRSLFKESGTPLVGNAKHAVPLKNVSKRGVLLALIGVSFYNPIRKEFQRYEHPEPQKFNCIFYREAAFAKKKQAKDVAEMEKAGVEDVDGLMLEELSDGKPVAYITGLKTFCGHEFHVDANTLIPRPSSEVLVQTVVEIYESQFKPHGKHNLKILDVGTGSGCILLSCLKAIPEAYGVGIDICSAALEVAKKNSTSLGLGNQCHFLLGDMADPRLQASPGASIGDSFDIVVCNPPYLAAHRMNATHFLPLQFEPRVALFTSMVKIQGSKIPSPYLSLSKLDQQFLFDPNSTHPRLVIEVGKSIDSISLRNIFDPCWRFDGIRKDSYGFDRCWVWNPTKSKQHCC</sequence>